<protein>
    <submittedName>
        <fullName evidence="5">Predicted dehydrogenase</fullName>
    </submittedName>
</protein>
<dbReference type="SUPFAM" id="SSF51735">
    <property type="entry name" value="NAD(P)-binding Rossmann-fold domains"/>
    <property type="match status" value="1"/>
</dbReference>
<evidence type="ECO:0000313" key="6">
    <source>
        <dbReference type="Proteomes" id="UP000199315"/>
    </source>
</evidence>
<evidence type="ECO:0000259" key="3">
    <source>
        <dbReference type="Pfam" id="PF01408"/>
    </source>
</evidence>
<dbReference type="OrthoDB" id="9783105at2"/>
<accession>A0A1D3TP80</accession>
<gene>
    <name evidence="5" type="ORF">SAMN05421730_1001380</name>
</gene>
<dbReference type="Gene3D" id="3.30.360.10">
    <property type="entry name" value="Dihydrodipicolinate Reductase, domain 2"/>
    <property type="match status" value="1"/>
</dbReference>
<proteinExistence type="inferred from homology"/>
<dbReference type="PANTHER" id="PTHR22604">
    <property type="entry name" value="OXIDOREDUCTASES"/>
    <property type="match status" value="1"/>
</dbReference>
<keyword evidence="6" id="KW-1185">Reference proteome</keyword>
<evidence type="ECO:0000259" key="4">
    <source>
        <dbReference type="Pfam" id="PF22725"/>
    </source>
</evidence>
<dbReference type="RefSeq" id="WP_091229252.1">
    <property type="nucleotide sequence ID" value="NZ_FMKA01000001.1"/>
</dbReference>
<dbReference type="InterPro" id="IPR050984">
    <property type="entry name" value="Gfo/Idh/MocA_domain"/>
</dbReference>
<dbReference type="GO" id="GO:0016491">
    <property type="term" value="F:oxidoreductase activity"/>
    <property type="evidence" value="ECO:0007669"/>
    <property type="project" value="UniProtKB-KW"/>
</dbReference>
<dbReference type="Pfam" id="PF22725">
    <property type="entry name" value="GFO_IDH_MocA_C3"/>
    <property type="match status" value="1"/>
</dbReference>
<dbReference type="GO" id="GO:0000166">
    <property type="term" value="F:nucleotide binding"/>
    <property type="evidence" value="ECO:0007669"/>
    <property type="project" value="InterPro"/>
</dbReference>
<dbReference type="Gene3D" id="3.40.50.720">
    <property type="entry name" value="NAD(P)-binding Rossmann-like Domain"/>
    <property type="match status" value="1"/>
</dbReference>
<dbReference type="SUPFAM" id="SSF55347">
    <property type="entry name" value="Glyceraldehyde-3-phosphate dehydrogenase-like, C-terminal domain"/>
    <property type="match status" value="1"/>
</dbReference>
<evidence type="ECO:0000256" key="1">
    <source>
        <dbReference type="ARBA" id="ARBA00010928"/>
    </source>
</evidence>
<name>A0A1D3TP80_9FIRM</name>
<keyword evidence="2" id="KW-0560">Oxidoreductase</keyword>
<dbReference type="InterPro" id="IPR036291">
    <property type="entry name" value="NAD(P)-bd_dom_sf"/>
</dbReference>
<evidence type="ECO:0000256" key="2">
    <source>
        <dbReference type="ARBA" id="ARBA00023002"/>
    </source>
</evidence>
<sequence length="322" mass="35524">MGKQVKWGVLGTADIAKKCTIPAMQKAKNCTLYGIAGRNPEKTDRFKGMFQFEKAFYSYESMLEDEEVEAVYIALPNSMHKEWVLKAAEKGKHILCEKPIAGNAADVEEMVKACRDAGVILMEAFAYLHSPASKIVKDALDSGIIGTPTLIETTFVTPSPEADDIRMRKETLGGAMYDLGCYNTSLILMLVGEEPSEVRAVAHLTEAGIDDTTVAYLEFPGGTRASILTGMCSGRRADRYYIYGTDGTMEVPIPFNADGVLKFYVHRAKKSDTISVAVPDNYMLEIEQLGRCILHDEEPCVSNEFSIKNARIIDRILACIGY</sequence>
<dbReference type="AlphaFoldDB" id="A0A1D3TP80"/>
<organism evidence="5 6">
    <name type="scientific">Anaerobium acetethylicum</name>
    <dbReference type="NCBI Taxonomy" id="1619234"/>
    <lineage>
        <taxon>Bacteria</taxon>
        <taxon>Bacillati</taxon>
        <taxon>Bacillota</taxon>
        <taxon>Clostridia</taxon>
        <taxon>Lachnospirales</taxon>
        <taxon>Lachnospiraceae</taxon>
        <taxon>Anaerobium</taxon>
    </lineage>
</organism>
<dbReference type="EMBL" id="FMKA01000001">
    <property type="protein sequence ID" value="SCP95186.1"/>
    <property type="molecule type" value="Genomic_DNA"/>
</dbReference>
<dbReference type="STRING" id="1619234.SAMN05421730_1001380"/>
<dbReference type="PANTHER" id="PTHR22604:SF105">
    <property type="entry name" value="TRANS-1,2-DIHYDROBENZENE-1,2-DIOL DEHYDROGENASE"/>
    <property type="match status" value="1"/>
</dbReference>
<feature type="domain" description="Gfo/Idh/MocA-like oxidoreductase N-terminal" evidence="3">
    <location>
        <begin position="6"/>
        <end position="124"/>
    </location>
</feature>
<reference evidence="5 6" key="1">
    <citation type="submission" date="2016-09" db="EMBL/GenBank/DDBJ databases">
        <authorList>
            <person name="Capua I."/>
            <person name="De Benedictis P."/>
            <person name="Joannis T."/>
            <person name="Lombin L.H."/>
            <person name="Cattoli G."/>
        </authorList>
    </citation>
    <scope>NUCLEOTIDE SEQUENCE [LARGE SCALE GENOMIC DNA]</scope>
    <source>
        <strain evidence="5 6">GluBS11</strain>
    </source>
</reference>
<evidence type="ECO:0000313" key="5">
    <source>
        <dbReference type="EMBL" id="SCP95186.1"/>
    </source>
</evidence>
<dbReference type="Proteomes" id="UP000199315">
    <property type="component" value="Unassembled WGS sequence"/>
</dbReference>
<comment type="similarity">
    <text evidence="1">Belongs to the Gfo/Idh/MocA family.</text>
</comment>
<feature type="domain" description="GFO/IDH/MocA-like oxidoreductase" evidence="4">
    <location>
        <begin position="136"/>
        <end position="250"/>
    </location>
</feature>
<dbReference type="InterPro" id="IPR000683">
    <property type="entry name" value="Gfo/Idh/MocA-like_OxRdtase_N"/>
</dbReference>
<dbReference type="InterPro" id="IPR055170">
    <property type="entry name" value="GFO_IDH_MocA-like_dom"/>
</dbReference>
<dbReference type="Pfam" id="PF01408">
    <property type="entry name" value="GFO_IDH_MocA"/>
    <property type="match status" value="1"/>
</dbReference>